<dbReference type="Proteomes" id="UP000324811">
    <property type="component" value="Segment"/>
</dbReference>
<name>A0A4P8PKQ8_9VIRU</name>
<protein>
    <submittedName>
        <fullName evidence="1">DNA pilot protein</fullName>
    </submittedName>
</protein>
<accession>A0A4P8PKQ8</accession>
<sequence>MVAPLIAAALPALIGGVASGFGQMMANNEAKESSIRQMDFQKETLRHQYQWGMEDMRKAGLNPILAYKQGGAGSASGADYTPGNVGAAAVSGGSTAQSSALATRAQDVQLENLAADTRLKGAQDKTQAALQVQAMAQAGQASTQSALNQALKTKTDVDGLIATENLQSAKALAAKAAQDEAFFSTPDGQFVRTLGNVGRELNPFMPSTSITIPGPGGKR</sequence>
<dbReference type="EMBL" id="MK249231">
    <property type="protein sequence ID" value="QCQ85128.1"/>
    <property type="molecule type" value="Genomic_DNA"/>
</dbReference>
<evidence type="ECO:0000313" key="1">
    <source>
        <dbReference type="EMBL" id="QCQ85128.1"/>
    </source>
</evidence>
<reference evidence="1" key="1">
    <citation type="submission" date="2018-12" db="EMBL/GenBank/DDBJ databases">
        <title>Singled stranded DNA viruses identified in blackflies (Austrosimulium ungulatum) sampled in New Zealand.</title>
        <authorList>
            <person name="Kraberger S."/>
            <person name="Fontenele R.S."/>
            <person name="Schmidlin K."/>
            <person name="Walters M."/>
            <person name="Varsani A."/>
        </authorList>
    </citation>
    <scope>NUCLEOTIDE SEQUENCE [LARGE SCALE GENOMIC DNA]</scope>
    <source>
        <strain evidence="1">206</strain>
    </source>
</reference>
<organism evidence="1">
    <name type="scientific">Blackfly microvirus SF02</name>
    <dbReference type="NCBI Taxonomy" id="2576452"/>
    <lineage>
        <taxon>Viruses</taxon>
        <taxon>Monodnaviria</taxon>
        <taxon>Sangervirae</taxon>
        <taxon>Phixviricota</taxon>
        <taxon>Malgrandaviricetes</taxon>
        <taxon>Petitvirales</taxon>
        <taxon>Microviridae</taxon>
        <taxon>Microvirus</taxon>
    </lineage>
</organism>
<proteinExistence type="predicted"/>